<dbReference type="eggNOG" id="KOG2356">
    <property type="taxonomic scope" value="Eukaryota"/>
</dbReference>
<dbReference type="InterPro" id="IPR029063">
    <property type="entry name" value="SAM-dependent_MTases_sf"/>
</dbReference>
<dbReference type="OMA" id="EEWVWIK"/>
<keyword evidence="4" id="KW-1185">Reference proteome</keyword>
<feature type="compositionally biased region" description="Pro residues" evidence="2">
    <location>
        <begin position="238"/>
        <end position="259"/>
    </location>
</feature>
<reference evidence="3 4" key="1">
    <citation type="journal article" date="2011" name="Cell">
        <title>Insight into structure and assembly of the nuclear pore complex by utilizing the genome of a eukaryotic thermophile.</title>
        <authorList>
            <person name="Amlacher S."/>
            <person name="Sarges P."/>
            <person name="Flemming D."/>
            <person name="van Noort V."/>
            <person name="Kunze R."/>
            <person name="Devos D.P."/>
            <person name="Arumugam M."/>
            <person name="Bork P."/>
            <person name="Hurt E."/>
        </authorList>
    </citation>
    <scope>NUCLEOTIDE SEQUENCE [LARGE SCALE GENOMIC DNA]</scope>
    <source>
        <strain evidence="4">DSM 1495 / CBS 144.50 / IMI 039719</strain>
    </source>
</reference>
<dbReference type="PROSITE" id="PS51143">
    <property type="entry name" value="MT_A70"/>
    <property type="match status" value="1"/>
</dbReference>
<dbReference type="GO" id="GO:0008168">
    <property type="term" value="F:methyltransferase activity"/>
    <property type="evidence" value="ECO:0007669"/>
    <property type="project" value="InterPro"/>
</dbReference>
<dbReference type="Proteomes" id="UP000008066">
    <property type="component" value="Unassembled WGS sequence"/>
</dbReference>
<dbReference type="AlphaFoldDB" id="G0S5K0"/>
<dbReference type="OrthoDB" id="61116at2759"/>
<evidence type="ECO:0008006" key="5">
    <source>
        <dbReference type="Google" id="ProtNLM"/>
    </source>
</evidence>
<evidence type="ECO:0000256" key="1">
    <source>
        <dbReference type="PROSITE-ProRule" id="PRU00489"/>
    </source>
</evidence>
<dbReference type="PANTHER" id="PTHR12829">
    <property type="entry name" value="N6-ADENOSINE-METHYLTRANSFERASE"/>
    <property type="match status" value="1"/>
</dbReference>
<dbReference type="InterPro" id="IPR007757">
    <property type="entry name" value="MT-A70-like"/>
</dbReference>
<evidence type="ECO:0000256" key="2">
    <source>
        <dbReference type="SAM" id="MobiDB-lite"/>
    </source>
</evidence>
<dbReference type="GO" id="GO:0005634">
    <property type="term" value="C:nucleus"/>
    <property type="evidence" value="ECO:0007669"/>
    <property type="project" value="TreeGrafter"/>
</dbReference>
<sequence length="548" mass="60004">MPRIADTRFAPVGPVAVASHPSYSPGRSRQQPWHPGRCLRQPRCPLRWTAGSRANQSGPGLRFARRAMRVSFPRSFMQRSSCWATGVTYENQQCLGMKPSCILWQNKSRTVVLLDLPRSIEEAQVLSSACASASASGSGFKLLFPTERRKLRRLISAPPPTCPFPTPEPKKAGCSNGLYTTQSASSHAAQVAELMTQAAVESALYEIKTSYDGPWCLPRVTAAAAIAAPHQHHSQPKLQPPTGPSPRASSPPCPAPTPTPLSALAPETTEKGSRPPRAPGAGPQLSGEVEQPDMASSFSGEPLSPYLIPPKSHFLPGTISSLRATFLSKAPQFNLILLDPPWPNRSAKRKRKRGSRGDPSAAYNTATDLTSIRSLLNQIPVAAHLAPGGYVAVWVTNSARFTDLLLTASGGNSSVFDEWGVELVGEWTWLKITARGEPIVGLESVWRRPWERLLIARKKGFYGHAMKGPVKDKVILAVPDAHSRKPNLRALFEEELLPERYEALEVFARSMTAGWWAWGDEVLLFQRRECWVDQADEPTDPSIEPDEL</sequence>
<protein>
    <recommendedName>
        <fullName evidence="5">MT-A70-domain-containing protein</fullName>
    </recommendedName>
</protein>
<gene>
    <name evidence="3" type="ORF">CTHT_0033230</name>
</gene>
<feature type="region of interest" description="Disordered" evidence="2">
    <location>
        <begin position="227"/>
        <end position="302"/>
    </location>
</feature>
<comment type="similarity">
    <text evidence="1">Belongs to the MT-A70-like family.</text>
</comment>
<name>G0S5K0_CHATD</name>
<dbReference type="RefSeq" id="XP_006693761.1">
    <property type="nucleotide sequence ID" value="XM_006693698.1"/>
</dbReference>
<dbReference type="HOGENOM" id="CLU_027091_4_1_1"/>
<accession>G0S5K0</accession>
<evidence type="ECO:0000313" key="4">
    <source>
        <dbReference type="Proteomes" id="UP000008066"/>
    </source>
</evidence>
<proteinExistence type="inferred from homology"/>
<dbReference type="SUPFAM" id="SSF53335">
    <property type="entry name" value="S-adenosyl-L-methionine-dependent methyltransferases"/>
    <property type="match status" value="1"/>
</dbReference>
<dbReference type="EMBL" id="GL988041">
    <property type="protein sequence ID" value="EGS21465.1"/>
    <property type="molecule type" value="Genomic_DNA"/>
</dbReference>
<dbReference type="Pfam" id="PF05063">
    <property type="entry name" value="MT-A70"/>
    <property type="match status" value="1"/>
</dbReference>
<dbReference type="GO" id="GO:0003676">
    <property type="term" value="F:nucleic acid binding"/>
    <property type="evidence" value="ECO:0007669"/>
    <property type="project" value="InterPro"/>
</dbReference>
<evidence type="ECO:0000313" key="3">
    <source>
        <dbReference type="EMBL" id="EGS21465.1"/>
    </source>
</evidence>
<dbReference type="InterPro" id="IPR002052">
    <property type="entry name" value="DNA_methylase_N6_adenine_CS"/>
</dbReference>
<organism evidence="4">
    <name type="scientific">Chaetomium thermophilum (strain DSM 1495 / CBS 144.50 / IMI 039719)</name>
    <name type="common">Thermochaetoides thermophila</name>
    <dbReference type="NCBI Taxonomy" id="759272"/>
    <lineage>
        <taxon>Eukaryota</taxon>
        <taxon>Fungi</taxon>
        <taxon>Dikarya</taxon>
        <taxon>Ascomycota</taxon>
        <taxon>Pezizomycotina</taxon>
        <taxon>Sordariomycetes</taxon>
        <taxon>Sordariomycetidae</taxon>
        <taxon>Sordariales</taxon>
        <taxon>Chaetomiaceae</taxon>
        <taxon>Thermochaetoides</taxon>
    </lineage>
</organism>
<dbReference type="GeneID" id="18257361"/>
<dbReference type="PANTHER" id="PTHR12829:SF4">
    <property type="entry name" value="N(6)-ADENINE-SPECIFIC METHYLTRANSFERASE METTL4"/>
    <property type="match status" value="1"/>
</dbReference>
<dbReference type="KEGG" id="cthr:CTHT_0033230"/>
<dbReference type="STRING" id="759272.G0S5K0"/>
<dbReference type="PROSITE" id="PS00092">
    <property type="entry name" value="N6_MTASE"/>
    <property type="match status" value="1"/>
</dbReference>
<dbReference type="GO" id="GO:0032259">
    <property type="term" value="P:methylation"/>
    <property type="evidence" value="ECO:0007669"/>
    <property type="project" value="InterPro"/>
</dbReference>